<dbReference type="Proteomes" id="UP000663722">
    <property type="component" value="Chromosome"/>
</dbReference>
<dbReference type="Pfam" id="PF01281">
    <property type="entry name" value="Ribosomal_L9_N"/>
    <property type="match status" value="1"/>
</dbReference>
<dbReference type="Gene3D" id="3.40.5.10">
    <property type="entry name" value="Ribosomal protein L9, N-terminal domain"/>
    <property type="match status" value="1"/>
</dbReference>
<evidence type="ECO:0000256" key="3">
    <source>
        <dbReference type="ARBA" id="ARBA00022884"/>
    </source>
</evidence>
<dbReference type="NCBIfam" id="TIGR00158">
    <property type="entry name" value="L9"/>
    <property type="match status" value="1"/>
</dbReference>
<keyword evidence="10" id="KW-1185">Reference proteome</keyword>
<proteinExistence type="inferred from homology"/>
<dbReference type="GO" id="GO:0005840">
    <property type="term" value="C:ribosome"/>
    <property type="evidence" value="ECO:0007669"/>
    <property type="project" value="UniProtKB-KW"/>
</dbReference>
<evidence type="ECO:0000256" key="5">
    <source>
        <dbReference type="ARBA" id="ARBA00023274"/>
    </source>
</evidence>
<dbReference type="Gene3D" id="3.10.430.100">
    <property type="entry name" value="Ribosomal protein L9, C-terminal domain"/>
    <property type="match status" value="1"/>
</dbReference>
<dbReference type="GO" id="GO:0019843">
    <property type="term" value="F:rRNA binding"/>
    <property type="evidence" value="ECO:0007669"/>
    <property type="project" value="UniProtKB-UniRule"/>
</dbReference>
<dbReference type="KEGG" id="dmm:dnm_028640"/>
<dbReference type="EMBL" id="CP061800">
    <property type="protein sequence ID" value="QTA86840.1"/>
    <property type="molecule type" value="Genomic_DNA"/>
</dbReference>
<keyword evidence="5 7" id="KW-0687">Ribonucleoprotein</keyword>
<dbReference type="InterPro" id="IPR020594">
    <property type="entry name" value="Ribosomal_bL9_bac/chp"/>
</dbReference>
<dbReference type="HAMAP" id="MF_00503">
    <property type="entry name" value="Ribosomal_bL9"/>
    <property type="match status" value="1"/>
</dbReference>
<evidence type="ECO:0000313" key="10">
    <source>
        <dbReference type="Proteomes" id="UP000663722"/>
    </source>
</evidence>
<dbReference type="PROSITE" id="PS00651">
    <property type="entry name" value="RIBOSOMAL_L9"/>
    <property type="match status" value="1"/>
</dbReference>
<keyword evidence="4 7" id="KW-0689">Ribosomal protein</keyword>
<dbReference type="RefSeq" id="WP_207682294.1">
    <property type="nucleotide sequence ID" value="NZ_CP061800.1"/>
</dbReference>
<evidence type="ECO:0000256" key="4">
    <source>
        <dbReference type="ARBA" id="ARBA00022980"/>
    </source>
</evidence>
<gene>
    <name evidence="7 9" type="primary">rplI</name>
    <name evidence="9" type="ORF">dnm_028640</name>
</gene>
<evidence type="ECO:0000256" key="1">
    <source>
        <dbReference type="ARBA" id="ARBA00010605"/>
    </source>
</evidence>
<evidence type="ECO:0000256" key="2">
    <source>
        <dbReference type="ARBA" id="ARBA00022730"/>
    </source>
</evidence>
<dbReference type="InterPro" id="IPR020070">
    <property type="entry name" value="Ribosomal_bL9_N"/>
</dbReference>
<dbReference type="PANTHER" id="PTHR21368">
    <property type="entry name" value="50S RIBOSOMAL PROTEIN L9"/>
    <property type="match status" value="1"/>
</dbReference>
<sequence>MKVILKETIDSLGIIGSEVTVADGYARNYLLPQSKALKATPANRKILEQEKFKIELQIAKEKGLAEEMAKRLEGVTCKIVAKVSQEDRLYGSVSLRDILDTLETQDIKIEKQMVLLTEPIKTIGTFKIPIRIYKDVETEITVEIVPE</sequence>
<name>A0A975BK22_9BACT</name>
<protein>
    <recommendedName>
        <fullName evidence="6 7">Large ribosomal subunit protein bL9</fullName>
    </recommendedName>
</protein>
<comment type="similarity">
    <text evidence="1 7">Belongs to the bacterial ribosomal protein bL9 family.</text>
</comment>
<dbReference type="InterPro" id="IPR036791">
    <property type="entry name" value="Ribosomal_bL9_C_sf"/>
</dbReference>
<dbReference type="InterPro" id="IPR020069">
    <property type="entry name" value="Ribosomal_bL9_C"/>
</dbReference>
<organism evidence="9 10">
    <name type="scientific">Desulfonema magnum</name>
    <dbReference type="NCBI Taxonomy" id="45655"/>
    <lineage>
        <taxon>Bacteria</taxon>
        <taxon>Pseudomonadati</taxon>
        <taxon>Thermodesulfobacteriota</taxon>
        <taxon>Desulfobacteria</taxon>
        <taxon>Desulfobacterales</taxon>
        <taxon>Desulfococcaceae</taxon>
        <taxon>Desulfonema</taxon>
    </lineage>
</organism>
<dbReference type="GO" id="GO:0006412">
    <property type="term" value="P:translation"/>
    <property type="evidence" value="ECO:0007669"/>
    <property type="project" value="UniProtKB-UniRule"/>
</dbReference>
<dbReference type="SUPFAM" id="SSF55658">
    <property type="entry name" value="L9 N-domain-like"/>
    <property type="match status" value="1"/>
</dbReference>
<evidence type="ECO:0000313" key="9">
    <source>
        <dbReference type="EMBL" id="QTA86840.1"/>
    </source>
</evidence>
<evidence type="ECO:0000256" key="6">
    <source>
        <dbReference type="ARBA" id="ARBA00035292"/>
    </source>
</evidence>
<reference evidence="9" key="1">
    <citation type="journal article" date="2021" name="Microb. Physiol.">
        <title>Proteogenomic Insights into the Physiology of Marine, Sulfate-Reducing, Filamentous Desulfonema limicola and Desulfonema magnum.</title>
        <authorList>
            <person name="Schnaars V."/>
            <person name="Wohlbrand L."/>
            <person name="Scheve S."/>
            <person name="Hinrichs C."/>
            <person name="Reinhardt R."/>
            <person name="Rabus R."/>
        </authorList>
    </citation>
    <scope>NUCLEOTIDE SEQUENCE</scope>
    <source>
        <strain evidence="9">4be13</strain>
    </source>
</reference>
<dbReference type="InterPro" id="IPR036935">
    <property type="entry name" value="Ribosomal_bL9_N_sf"/>
</dbReference>
<dbReference type="InterPro" id="IPR009027">
    <property type="entry name" value="Ribosomal_bL9/RNase_H1_N"/>
</dbReference>
<dbReference type="GO" id="GO:1990904">
    <property type="term" value="C:ribonucleoprotein complex"/>
    <property type="evidence" value="ECO:0007669"/>
    <property type="project" value="UniProtKB-KW"/>
</dbReference>
<dbReference type="InterPro" id="IPR000244">
    <property type="entry name" value="Ribosomal_bL9"/>
</dbReference>
<dbReference type="SUPFAM" id="SSF55653">
    <property type="entry name" value="Ribosomal protein L9 C-domain"/>
    <property type="match status" value="1"/>
</dbReference>
<dbReference type="Pfam" id="PF03948">
    <property type="entry name" value="Ribosomal_L9_C"/>
    <property type="match status" value="1"/>
</dbReference>
<feature type="domain" description="Ribosomal protein L9" evidence="8">
    <location>
        <begin position="13"/>
        <end position="40"/>
    </location>
</feature>
<accession>A0A975BK22</accession>
<comment type="function">
    <text evidence="7">Binds to the 23S rRNA.</text>
</comment>
<dbReference type="GO" id="GO:0003735">
    <property type="term" value="F:structural constituent of ribosome"/>
    <property type="evidence" value="ECO:0007669"/>
    <property type="project" value="InterPro"/>
</dbReference>
<evidence type="ECO:0000259" key="8">
    <source>
        <dbReference type="PROSITE" id="PS00651"/>
    </source>
</evidence>
<evidence type="ECO:0000256" key="7">
    <source>
        <dbReference type="HAMAP-Rule" id="MF_00503"/>
    </source>
</evidence>
<dbReference type="AlphaFoldDB" id="A0A975BK22"/>
<keyword evidence="2 7" id="KW-0699">rRNA-binding</keyword>
<keyword evidence="3 7" id="KW-0694">RNA-binding</keyword>